<dbReference type="GeneID" id="72004810"/>
<keyword evidence="3" id="KW-1185">Reference proteome</keyword>
<dbReference type="Gene3D" id="3.30.160.60">
    <property type="entry name" value="Classic Zinc Finger"/>
    <property type="match status" value="1"/>
</dbReference>
<reference evidence="2 3" key="1">
    <citation type="journal article" date="2021" name="Environ. Microbiol.">
        <title>Gene family expansions and transcriptome signatures uncover fungal adaptations to wood decay.</title>
        <authorList>
            <person name="Hage H."/>
            <person name="Miyauchi S."/>
            <person name="Viragh M."/>
            <person name="Drula E."/>
            <person name="Min B."/>
            <person name="Chaduli D."/>
            <person name="Navarro D."/>
            <person name="Favel A."/>
            <person name="Norest M."/>
            <person name="Lesage-Meessen L."/>
            <person name="Balint B."/>
            <person name="Merenyi Z."/>
            <person name="de Eugenio L."/>
            <person name="Morin E."/>
            <person name="Martinez A.T."/>
            <person name="Baldrian P."/>
            <person name="Stursova M."/>
            <person name="Martinez M.J."/>
            <person name="Novotny C."/>
            <person name="Magnuson J.K."/>
            <person name="Spatafora J.W."/>
            <person name="Maurice S."/>
            <person name="Pangilinan J."/>
            <person name="Andreopoulos W."/>
            <person name="LaButti K."/>
            <person name="Hundley H."/>
            <person name="Na H."/>
            <person name="Kuo A."/>
            <person name="Barry K."/>
            <person name="Lipzen A."/>
            <person name="Henrissat B."/>
            <person name="Riley R."/>
            <person name="Ahrendt S."/>
            <person name="Nagy L.G."/>
            <person name="Grigoriev I.V."/>
            <person name="Martin F."/>
            <person name="Rosso M.N."/>
        </authorList>
    </citation>
    <scope>NUCLEOTIDE SEQUENCE [LARGE SCALE GENOMIC DNA]</scope>
    <source>
        <strain evidence="2 3">CIRM-BRFM 1785</strain>
    </source>
</reference>
<dbReference type="InterPro" id="IPR036236">
    <property type="entry name" value="Znf_C2H2_sf"/>
</dbReference>
<dbReference type="EMBL" id="JADCUA010000013">
    <property type="protein sequence ID" value="KAH9835220.1"/>
    <property type="molecule type" value="Genomic_DNA"/>
</dbReference>
<comment type="caution">
    <text evidence="2">The sequence shown here is derived from an EMBL/GenBank/DDBJ whole genome shotgun (WGS) entry which is preliminary data.</text>
</comment>
<sequence>MLDDHRSGGMMRHLTEHHEDAIPCGNASSAGGGQSNAACALVCQWTLNGEPCPSAHVYHTVRTLARHISSRHLGVGRATCEFCEIEFSRKDALRRHQTATCPRHPGYSGGQSGGPLRRTRRRHCKANATRTTQDARV</sequence>
<dbReference type="RefSeq" id="XP_047777653.1">
    <property type="nucleotide sequence ID" value="XM_047924078.1"/>
</dbReference>
<evidence type="ECO:0000313" key="3">
    <source>
        <dbReference type="Proteomes" id="UP000814176"/>
    </source>
</evidence>
<proteinExistence type="predicted"/>
<organism evidence="2 3">
    <name type="scientific">Rhodofomes roseus</name>
    <dbReference type="NCBI Taxonomy" id="34475"/>
    <lineage>
        <taxon>Eukaryota</taxon>
        <taxon>Fungi</taxon>
        <taxon>Dikarya</taxon>
        <taxon>Basidiomycota</taxon>
        <taxon>Agaricomycotina</taxon>
        <taxon>Agaricomycetes</taxon>
        <taxon>Polyporales</taxon>
        <taxon>Rhodofomes</taxon>
    </lineage>
</organism>
<feature type="compositionally biased region" description="Polar residues" evidence="1">
    <location>
        <begin position="128"/>
        <end position="137"/>
    </location>
</feature>
<protein>
    <recommendedName>
        <fullName evidence="4">C2H2-type domain-containing protein</fullName>
    </recommendedName>
</protein>
<gene>
    <name evidence="2" type="ORF">C8Q71DRAFT_764711</name>
</gene>
<evidence type="ECO:0000256" key="1">
    <source>
        <dbReference type="SAM" id="MobiDB-lite"/>
    </source>
</evidence>
<dbReference type="Proteomes" id="UP000814176">
    <property type="component" value="Unassembled WGS sequence"/>
</dbReference>
<evidence type="ECO:0000313" key="2">
    <source>
        <dbReference type="EMBL" id="KAH9835220.1"/>
    </source>
</evidence>
<name>A0ABQ8KCK1_9APHY</name>
<feature type="region of interest" description="Disordered" evidence="1">
    <location>
        <begin position="98"/>
        <end position="137"/>
    </location>
</feature>
<evidence type="ECO:0008006" key="4">
    <source>
        <dbReference type="Google" id="ProtNLM"/>
    </source>
</evidence>
<accession>A0ABQ8KCK1</accession>
<dbReference type="SUPFAM" id="SSF57667">
    <property type="entry name" value="beta-beta-alpha zinc fingers"/>
    <property type="match status" value="1"/>
</dbReference>